<evidence type="ECO:0000256" key="5">
    <source>
        <dbReference type="RuleBase" id="RU362118"/>
    </source>
</evidence>
<dbReference type="Gene3D" id="3.40.640.10">
    <property type="entry name" value="Type I PLP-dependent aspartate aminotransferase-like (Major domain)"/>
    <property type="match status" value="1"/>
</dbReference>
<dbReference type="PANTHER" id="PTHR11808">
    <property type="entry name" value="TRANS-SULFURATION ENZYME FAMILY MEMBER"/>
    <property type="match status" value="1"/>
</dbReference>
<dbReference type="GO" id="GO:0019343">
    <property type="term" value="P:cysteine biosynthetic process via cystathionine"/>
    <property type="evidence" value="ECO:0007669"/>
    <property type="project" value="TreeGrafter"/>
</dbReference>
<reference evidence="6 7" key="1">
    <citation type="submission" date="2019-09" db="EMBL/GenBank/DDBJ databases">
        <title>Biological control of the noxious weed angled onion (Allium triquetrum) thwarted by endophytic bacteria in Victoria, Australia.</title>
        <authorList>
            <person name="Tehranchian P."/>
            <person name="Adair R.J."/>
            <person name="Van T.H."/>
            <person name="Morrison P.D."/>
            <person name="Williams H."/>
            <person name="Lawrie A.C."/>
        </authorList>
    </citation>
    <scope>NUCLEOTIDE SEQUENCE [LARGE SCALE GENOMIC DNA]</scope>
    <source>
        <strain evidence="6 7">RPTAtOch1</strain>
    </source>
</reference>
<dbReference type="GO" id="GO:0005737">
    <property type="term" value="C:cytoplasm"/>
    <property type="evidence" value="ECO:0007669"/>
    <property type="project" value="TreeGrafter"/>
</dbReference>
<dbReference type="GO" id="GO:0003962">
    <property type="term" value="F:cystathionine gamma-synthase activity"/>
    <property type="evidence" value="ECO:0007669"/>
    <property type="project" value="TreeGrafter"/>
</dbReference>
<dbReference type="InterPro" id="IPR015424">
    <property type="entry name" value="PyrdxlP-dep_Trfase"/>
</dbReference>
<dbReference type="InterPro" id="IPR015421">
    <property type="entry name" value="PyrdxlP-dep_Trfase_major"/>
</dbReference>
<keyword evidence="7" id="KW-1185">Reference proteome</keyword>
<evidence type="ECO:0000256" key="4">
    <source>
        <dbReference type="PIRSR" id="PIRSR001434-2"/>
    </source>
</evidence>
<dbReference type="SUPFAM" id="SSF53383">
    <property type="entry name" value="PLP-dependent transferases"/>
    <property type="match status" value="1"/>
</dbReference>
<dbReference type="FunFam" id="3.40.640.10:FF:000046">
    <property type="entry name" value="Cystathionine gamma-lyase"/>
    <property type="match status" value="1"/>
</dbReference>
<name>A0A5N1JYI1_9HYPH</name>
<dbReference type="GO" id="GO:0030170">
    <property type="term" value="F:pyridoxal phosphate binding"/>
    <property type="evidence" value="ECO:0007669"/>
    <property type="project" value="InterPro"/>
</dbReference>
<dbReference type="InterPro" id="IPR015422">
    <property type="entry name" value="PyrdxlP-dep_Trfase_small"/>
</dbReference>
<dbReference type="GO" id="GO:0004123">
    <property type="term" value="F:cystathionine gamma-lyase activity"/>
    <property type="evidence" value="ECO:0007669"/>
    <property type="project" value="TreeGrafter"/>
</dbReference>
<evidence type="ECO:0000256" key="2">
    <source>
        <dbReference type="ARBA" id="ARBA00009077"/>
    </source>
</evidence>
<dbReference type="EMBL" id="VYXQ01000014">
    <property type="protein sequence ID" value="KAA9367074.1"/>
    <property type="molecule type" value="Genomic_DNA"/>
</dbReference>
<dbReference type="AlphaFoldDB" id="A0A5N1JYI1"/>
<dbReference type="GO" id="GO:0019346">
    <property type="term" value="P:transsulfuration"/>
    <property type="evidence" value="ECO:0007669"/>
    <property type="project" value="InterPro"/>
</dbReference>
<sequence>MRQEWKDKNVTNTLLHNQAQFATRAVHVGQEPDPLTGAVIPPVYHATTYVQDGIGSSKGFDYSRSGNPTRNALETCLADLEGAELAFAFPSGLSAAATLLEALPAASSILAHNDLYGGVYRLLADVRPLTAGHKVHFVDFSDEAALVKAVQDHKPALLWFETPSNPTLRIVDLSMVAQLGRNAGAVTVCDSTFSSPAGQRPIEHGIDVVVHSATKMLNGHSDLLGGVVAVSARAPAQLAERLQYLQNALGAVMSPPDCALLHRSLKTLEIRCIRQADTALKLAQTLQQRGRELGLRKIIYPGLASHPQHVLARRQMFNFGCVVSIDVEGDVARVERILTATRYFHFAVSLGSVESLIQHPFSLTHAVVPADQKNDLGIGPQLIRISVGLEDPADLEADLIHALLSSQKG</sequence>
<evidence type="ECO:0000313" key="6">
    <source>
        <dbReference type="EMBL" id="KAA9367074.1"/>
    </source>
</evidence>
<keyword evidence="6" id="KW-0808">Transferase</keyword>
<evidence type="ECO:0000256" key="3">
    <source>
        <dbReference type="ARBA" id="ARBA00022898"/>
    </source>
</evidence>
<evidence type="ECO:0000256" key="1">
    <source>
        <dbReference type="ARBA" id="ARBA00001933"/>
    </source>
</evidence>
<dbReference type="PANTHER" id="PTHR11808:SF15">
    <property type="entry name" value="CYSTATHIONINE GAMMA-LYASE"/>
    <property type="match status" value="1"/>
</dbReference>
<dbReference type="CDD" id="cd00614">
    <property type="entry name" value="CGS_like"/>
    <property type="match status" value="1"/>
</dbReference>
<comment type="similarity">
    <text evidence="2 5">Belongs to the trans-sulfuration enzymes family.</text>
</comment>
<comment type="caution">
    <text evidence="6">The sequence shown here is derived from an EMBL/GenBank/DDBJ whole genome shotgun (WGS) entry which is preliminary data.</text>
</comment>
<dbReference type="RefSeq" id="WP_151094344.1">
    <property type="nucleotide sequence ID" value="NZ_JBLZNM010000004.1"/>
</dbReference>
<dbReference type="Gene3D" id="3.90.1150.10">
    <property type="entry name" value="Aspartate Aminotransferase, domain 1"/>
    <property type="match status" value="1"/>
</dbReference>
<dbReference type="InterPro" id="IPR000277">
    <property type="entry name" value="Cys/Met-Metab_PyrdxlP-dep_enz"/>
</dbReference>
<dbReference type="Proteomes" id="UP000327108">
    <property type="component" value="Unassembled WGS sequence"/>
</dbReference>
<feature type="modified residue" description="N6-(pyridoxal phosphate)lysine" evidence="4">
    <location>
        <position position="215"/>
    </location>
</feature>
<gene>
    <name evidence="6" type="ORF">F3W84_14785</name>
</gene>
<organism evidence="6 7">
    <name type="scientific">Ochrobactrum quorumnocens</name>
    <dbReference type="NCBI Taxonomy" id="271865"/>
    <lineage>
        <taxon>Bacteria</taxon>
        <taxon>Pseudomonadati</taxon>
        <taxon>Pseudomonadota</taxon>
        <taxon>Alphaproteobacteria</taxon>
        <taxon>Hyphomicrobiales</taxon>
        <taxon>Brucellaceae</taxon>
        <taxon>Brucella/Ochrobactrum group</taxon>
        <taxon>Ochrobactrum</taxon>
    </lineage>
</organism>
<evidence type="ECO:0000313" key="7">
    <source>
        <dbReference type="Proteomes" id="UP000327108"/>
    </source>
</evidence>
<comment type="cofactor">
    <cofactor evidence="1 5">
        <name>pyridoxal 5'-phosphate</name>
        <dbReference type="ChEBI" id="CHEBI:597326"/>
    </cofactor>
</comment>
<proteinExistence type="inferred from homology"/>
<dbReference type="Pfam" id="PF01053">
    <property type="entry name" value="Cys_Met_Meta_PP"/>
    <property type="match status" value="1"/>
</dbReference>
<protein>
    <submittedName>
        <fullName evidence="6">PLP-dependent transferase</fullName>
    </submittedName>
</protein>
<dbReference type="PIRSF" id="PIRSF001434">
    <property type="entry name" value="CGS"/>
    <property type="match status" value="1"/>
</dbReference>
<accession>A0A5N1JYI1</accession>
<keyword evidence="3 4" id="KW-0663">Pyridoxal phosphate</keyword>